<keyword evidence="2" id="KW-1185">Reference proteome</keyword>
<reference evidence="1 2" key="1">
    <citation type="submission" date="2017-11" db="EMBL/GenBank/DDBJ databases">
        <title>De-novo sequencing of pomegranate (Punica granatum L.) genome.</title>
        <authorList>
            <person name="Akparov Z."/>
            <person name="Amiraslanov A."/>
            <person name="Hajiyeva S."/>
            <person name="Abbasov M."/>
            <person name="Kaur K."/>
            <person name="Hamwieh A."/>
            <person name="Solovyev V."/>
            <person name="Salamov A."/>
            <person name="Braich B."/>
            <person name="Kosarev P."/>
            <person name="Mahmoud A."/>
            <person name="Hajiyev E."/>
            <person name="Babayeva S."/>
            <person name="Izzatullayeva V."/>
            <person name="Mammadov A."/>
            <person name="Mammadov A."/>
            <person name="Sharifova S."/>
            <person name="Ojaghi J."/>
            <person name="Eynullazada K."/>
            <person name="Bayramov B."/>
            <person name="Abdulazimova A."/>
            <person name="Shahmuradov I."/>
        </authorList>
    </citation>
    <scope>NUCLEOTIDE SEQUENCE [LARGE SCALE GENOMIC DNA]</scope>
    <source>
        <strain evidence="2">cv. AG2017</strain>
        <tissue evidence="1">Leaf</tissue>
    </source>
</reference>
<accession>A0A2I0IDZ0</accession>
<comment type="caution">
    <text evidence="1">The sequence shown here is derived from an EMBL/GenBank/DDBJ whole genome shotgun (WGS) entry which is preliminary data.</text>
</comment>
<protein>
    <submittedName>
        <fullName evidence="1">Uncharacterized protein</fullName>
    </submittedName>
</protein>
<sequence length="731" mass="80439">MEFTSPVARRTRLQKAKLATASSSRASKKKKGGTISSETKVTKASSSAAKKSRKPAGVVRTGNRGHRPRVGRNRLEDSDCEVISLEDTDSDDDDGLDMGFGSGGSSDVPTGVVRDREMLDRRSGESYSVISLGSGSSDDEEEGPLAEGEERLLETGSGWCETSPESEAEDSDDEGEEEEEEVEEKEEEDEGTESHHELFQWCEMAGEERKRGRLEARLKESTGDEGTDSHGEIVWQSDKAGKMGKRGRPGAQLKESTYDKGTESLDEIVCEGEKAGKERKRGKPRAQQEETTGYKGRANHDEIACQCEMACKKWKRGRPRARQKVTTGSSCKCGLRSNGSHLSREVELDDVEVISLGSSDDDDTDDFPDVFAGVQMPGPVASRTRSNVSPTMSMRGAIGTGRAASSSSDWKLREKKIAYDPLRNEALKMKLGGGKRTSERYSGASTYSMKKNGVERDSDILSSSKGHPEKKVHSTKKKGVEGDSDVLSSSMGPPKKEKTASDIQKSKNLGGKPVEKSKYKEEMESMSNMMNLDFEAAKKNGLERDSDILSSSKRPPEKQVHSTKMKRVERDSEILSSSMAPKKGKTASDIHETENSGGKPVEKSEYKEEMESMSNMMNLDLEAAEKNGVERDSDILCRGMGPPKEEKTASDIHESENSGGKPVEKSQCDEMDDIWNVMNLGLQDDRIDSYSSRNKNIDADYTELNTSQAALCRQGKHDLFLDEQIGQRCRH</sequence>
<dbReference type="EMBL" id="PGOL01003217">
    <property type="protein sequence ID" value="PKI42202.1"/>
    <property type="molecule type" value="Genomic_DNA"/>
</dbReference>
<dbReference type="Proteomes" id="UP000233551">
    <property type="component" value="Unassembled WGS sequence"/>
</dbReference>
<dbReference type="AlphaFoldDB" id="A0A2I0IDZ0"/>
<evidence type="ECO:0000313" key="2">
    <source>
        <dbReference type="Proteomes" id="UP000233551"/>
    </source>
</evidence>
<proteinExistence type="predicted"/>
<organism evidence="1 2">
    <name type="scientific">Punica granatum</name>
    <name type="common">Pomegranate</name>
    <dbReference type="NCBI Taxonomy" id="22663"/>
    <lineage>
        <taxon>Eukaryota</taxon>
        <taxon>Viridiplantae</taxon>
        <taxon>Streptophyta</taxon>
        <taxon>Embryophyta</taxon>
        <taxon>Tracheophyta</taxon>
        <taxon>Spermatophyta</taxon>
        <taxon>Magnoliopsida</taxon>
        <taxon>eudicotyledons</taxon>
        <taxon>Gunneridae</taxon>
        <taxon>Pentapetalae</taxon>
        <taxon>rosids</taxon>
        <taxon>malvids</taxon>
        <taxon>Myrtales</taxon>
        <taxon>Lythraceae</taxon>
        <taxon>Punica</taxon>
    </lineage>
</organism>
<dbReference type="GeneID" id="116215533"/>
<gene>
    <name evidence="1" type="ORF">CRG98_037382</name>
</gene>
<name>A0A2I0IDZ0_PUNGR</name>
<evidence type="ECO:0000313" key="1">
    <source>
        <dbReference type="EMBL" id="PKI42202.1"/>
    </source>
</evidence>